<protein>
    <submittedName>
        <fullName evidence="2">Uncharacterized protein</fullName>
    </submittedName>
</protein>
<sequence>MYAAAGGASIASRRKQKRLHLNKQQASAQSSSAAAAIRNRITGGINDSTATTHATKFSRSHVPILHPPTHQPSSSTTCAFHSSHEHHRHRRRYRHHHHYHHHHHHHRQQPDKIISNFLAPPISPIQFPISPPPLSLESPNSLTHPFKSSNFPFPPPSFLDLRVSPSTSELQFCRELSTYPMKKEY</sequence>
<name>A0AA39FEB1_MICHY</name>
<feature type="compositionally biased region" description="Basic residues" evidence="1">
    <location>
        <begin position="12"/>
        <end position="21"/>
    </location>
</feature>
<accession>A0AA39FEB1</accession>
<reference evidence="2" key="2">
    <citation type="submission" date="2023-03" db="EMBL/GenBank/DDBJ databases">
        <authorList>
            <person name="Inwood S.N."/>
            <person name="Skelly J.G."/>
            <person name="Guhlin J."/>
            <person name="Harrop T.W.R."/>
            <person name="Goldson S.G."/>
            <person name="Dearden P.K."/>
        </authorList>
    </citation>
    <scope>NUCLEOTIDE SEQUENCE</scope>
    <source>
        <strain evidence="2">Lincoln</strain>
        <tissue evidence="2">Whole body</tissue>
    </source>
</reference>
<keyword evidence="3" id="KW-1185">Reference proteome</keyword>
<reference evidence="2" key="1">
    <citation type="journal article" date="2023" name="bioRxiv">
        <title>Scaffold-level genome assemblies of two parasitoid biocontrol wasps reveal the parthenogenesis mechanism and an associated novel virus.</title>
        <authorList>
            <person name="Inwood S."/>
            <person name="Skelly J."/>
            <person name="Guhlin J."/>
            <person name="Harrop T."/>
            <person name="Goldson S."/>
            <person name="Dearden P."/>
        </authorList>
    </citation>
    <scope>NUCLEOTIDE SEQUENCE</scope>
    <source>
        <strain evidence="2">Lincoln</strain>
        <tissue evidence="2">Whole body</tissue>
    </source>
</reference>
<feature type="compositionally biased region" description="Low complexity" evidence="1">
    <location>
        <begin position="1"/>
        <end position="11"/>
    </location>
</feature>
<comment type="caution">
    <text evidence="2">The sequence shown here is derived from an EMBL/GenBank/DDBJ whole genome shotgun (WGS) entry which is preliminary data.</text>
</comment>
<feature type="region of interest" description="Disordered" evidence="1">
    <location>
        <begin position="60"/>
        <end position="88"/>
    </location>
</feature>
<evidence type="ECO:0000313" key="2">
    <source>
        <dbReference type="EMBL" id="KAK0167987.1"/>
    </source>
</evidence>
<organism evidence="2 3">
    <name type="scientific">Microctonus hyperodae</name>
    <name type="common">Parasitoid wasp</name>
    <dbReference type="NCBI Taxonomy" id="165561"/>
    <lineage>
        <taxon>Eukaryota</taxon>
        <taxon>Metazoa</taxon>
        <taxon>Ecdysozoa</taxon>
        <taxon>Arthropoda</taxon>
        <taxon>Hexapoda</taxon>
        <taxon>Insecta</taxon>
        <taxon>Pterygota</taxon>
        <taxon>Neoptera</taxon>
        <taxon>Endopterygota</taxon>
        <taxon>Hymenoptera</taxon>
        <taxon>Apocrita</taxon>
        <taxon>Ichneumonoidea</taxon>
        <taxon>Braconidae</taxon>
        <taxon>Euphorinae</taxon>
        <taxon>Microctonus</taxon>
    </lineage>
</organism>
<dbReference type="AlphaFoldDB" id="A0AA39FEB1"/>
<feature type="region of interest" description="Disordered" evidence="1">
    <location>
        <begin position="1"/>
        <end position="34"/>
    </location>
</feature>
<proteinExistence type="predicted"/>
<evidence type="ECO:0000256" key="1">
    <source>
        <dbReference type="SAM" id="MobiDB-lite"/>
    </source>
</evidence>
<dbReference type="EMBL" id="JAQQBR010001831">
    <property type="protein sequence ID" value="KAK0167987.1"/>
    <property type="molecule type" value="Genomic_DNA"/>
</dbReference>
<gene>
    <name evidence="2" type="ORF">PV327_001832</name>
</gene>
<dbReference type="Proteomes" id="UP001168972">
    <property type="component" value="Unassembled WGS sequence"/>
</dbReference>
<evidence type="ECO:0000313" key="3">
    <source>
        <dbReference type="Proteomes" id="UP001168972"/>
    </source>
</evidence>
<feature type="compositionally biased region" description="Low complexity" evidence="1">
    <location>
        <begin position="24"/>
        <end position="34"/>
    </location>
</feature>
<feature type="compositionally biased region" description="Polar residues" evidence="1">
    <location>
        <begin position="71"/>
        <end position="80"/>
    </location>
</feature>